<dbReference type="InterPro" id="IPR011577">
    <property type="entry name" value="Cyt_b561_bac/Ni-Hgenase"/>
</dbReference>
<feature type="domain" description="Cytochrome b561 bacterial/Ni-hydrogenase" evidence="7">
    <location>
        <begin position="8"/>
        <end position="198"/>
    </location>
</feature>
<dbReference type="SUPFAM" id="SSF81342">
    <property type="entry name" value="Transmembrane di-heme cytochromes"/>
    <property type="match status" value="1"/>
</dbReference>
<feature type="transmembrane region" description="Helical" evidence="6">
    <location>
        <begin position="7"/>
        <end position="28"/>
    </location>
</feature>
<evidence type="ECO:0000256" key="6">
    <source>
        <dbReference type="SAM" id="Phobius"/>
    </source>
</evidence>
<evidence type="ECO:0000259" key="7">
    <source>
        <dbReference type="Pfam" id="PF01292"/>
    </source>
</evidence>
<sequence length="203" mass="22590">MEKQQVVVWDLGVRIFHWSLVVLFIFSYLSGDELEELHAYSGYIIISLLVFRLVWGFVGSQHARFADFVRGPRTVIDDLKSIKDGHSRRYLGHNPAGGAMIVMLLIGLSLLTFSGLMAYAAEGHGPLAGADVSLISTAYADDDHDEGDEKGEKEDEFWEEIHEFMGNFMLLLIFLHIAGVVVSSRLQGENLVKAMMSGKKEVG</sequence>
<proteinExistence type="predicted"/>
<evidence type="ECO:0000256" key="2">
    <source>
        <dbReference type="ARBA" id="ARBA00022475"/>
    </source>
</evidence>
<dbReference type="InterPro" id="IPR016174">
    <property type="entry name" value="Di-haem_cyt_TM"/>
</dbReference>
<keyword evidence="4 6" id="KW-1133">Transmembrane helix</keyword>
<feature type="transmembrane region" description="Helical" evidence="6">
    <location>
        <begin position="98"/>
        <end position="121"/>
    </location>
</feature>
<dbReference type="GO" id="GO:0020037">
    <property type="term" value="F:heme binding"/>
    <property type="evidence" value="ECO:0007669"/>
    <property type="project" value="TreeGrafter"/>
</dbReference>
<accession>A0A3B1ABR6</accession>
<dbReference type="Pfam" id="PF01292">
    <property type="entry name" value="Ni_hydr_CYTB"/>
    <property type="match status" value="1"/>
</dbReference>
<evidence type="ECO:0000313" key="8">
    <source>
        <dbReference type="EMBL" id="VAX03229.1"/>
    </source>
</evidence>
<reference evidence="8" key="1">
    <citation type="submission" date="2018-06" db="EMBL/GenBank/DDBJ databases">
        <authorList>
            <person name="Zhirakovskaya E."/>
        </authorList>
    </citation>
    <scope>NUCLEOTIDE SEQUENCE</scope>
</reference>
<evidence type="ECO:0000256" key="3">
    <source>
        <dbReference type="ARBA" id="ARBA00022692"/>
    </source>
</evidence>
<dbReference type="GO" id="GO:0022904">
    <property type="term" value="P:respiratory electron transport chain"/>
    <property type="evidence" value="ECO:0007669"/>
    <property type="project" value="InterPro"/>
</dbReference>
<feature type="transmembrane region" description="Helical" evidence="6">
    <location>
        <begin position="40"/>
        <end position="58"/>
    </location>
</feature>
<dbReference type="InterPro" id="IPR051542">
    <property type="entry name" value="Hydrogenase_cytochrome"/>
</dbReference>
<name>A0A3B1ABR6_9ZZZZ</name>
<keyword evidence="5 6" id="KW-0472">Membrane</keyword>
<comment type="subcellular location">
    <subcellularLocation>
        <location evidence="1">Cell membrane</location>
        <topology evidence="1">Multi-pass membrane protein</topology>
    </subcellularLocation>
</comment>
<dbReference type="PANTHER" id="PTHR30485">
    <property type="entry name" value="NI/FE-HYDROGENASE 1 B-TYPE CYTOCHROME SUBUNIT"/>
    <property type="match status" value="1"/>
</dbReference>
<evidence type="ECO:0000256" key="4">
    <source>
        <dbReference type="ARBA" id="ARBA00022989"/>
    </source>
</evidence>
<keyword evidence="2" id="KW-1003">Cell membrane</keyword>
<dbReference type="PANTHER" id="PTHR30485:SF2">
    <property type="entry name" value="BLL0597 PROTEIN"/>
    <property type="match status" value="1"/>
</dbReference>
<evidence type="ECO:0000256" key="5">
    <source>
        <dbReference type="ARBA" id="ARBA00023136"/>
    </source>
</evidence>
<organism evidence="8">
    <name type="scientific">hydrothermal vent metagenome</name>
    <dbReference type="NCBI Taxonomy" id="652676"/>
    <lineage>
        <taxon>unclassified sequences</taxon>
        <taxon>metagenomes</taxon>
        <taxon>ecological metagenomes</taxon>
    </lineage>
</organism>
<gene>
    <name evidence="8" type="ORF">MNBD_GAMMA20-441</name>
</gene>
<dbReference type="Gene3D" id="1.20.950.20">
    <property type="entry name" value="Transmembrane di-heme cytochromes, Chain C"/>
    <property type="match status" value="1"/>
</dbReference>
<protein>
    <submittedName>
        <fullName evidence="8">Cytochrome b</fullName>
    </submittedName>
</protein>
<dbReference type="AlphaFoldDB" id="A0A3B1ABR6"/>
<dbReference type="GO" id="GO:0009055">
    <property type="term" value="F:electron transfer activity"/>
    <property type="evidence" value="ECO:0007669"/>
    <property type="project" value="InterPro"/>
</dbReference>
<dbReference type="EMBL" id="UOFU01000316">
    <property type="protein sequence ID" value="VAX03229.1"/>
    <property type="molecule type" value="Genomic_DNA"/>
</dbReference>
<keyword evidence="3 6" id="KW-0812">Transmembrane</keyword>
<evidence type="ECO:0000256" key="1">
    <source>
        <dbReference type="ARBA" id="ARBA00004651"/>
    </source>
</evidence>
<dbReference type="GO" id="GO:0005886">
    <property type="term" value="C:plasma membrane"/>
    <property type="evidence" value="ECO:0007669"/>
    <property type="project" value="UniProtKB-SubCell"/>
</dbReference>
<feature type="transmembrane region" description="Helical" evidence="6">
    <location>
        <begin position="164"/>
        <end position="186"/>
    </location>
</feature>